<reference evidence="7 8" key="1">
    <citation type="journal article" date="2015" name="Genome Announc.">
        <title>Expanding the biotechnology potential of lactobacilli through comparative genomics of 213 strains and associated genera.</title>
        <authorList>
            <person name="Sun Z."/>
            <person name="Harris H.M."/>
            <person name="McCann A."/>
            <person name="Guo C."/>
            <person name="Argimon S."/>
            <person name="Zhang W."/>
            <person name="Yang X."/>
            <person name="Jeffery I.B."/>
            <person name="Cooney J.C."/>
            <person name="Kagawa T.F."/>
            <person name="Liu W."/>
            <person name="Song Y."/>
            <person name="Salvetti E."/>
            <person name="Wrobel A."/>
            <person name="Rasinkangas P."/>
            <person name="Parkhill J."/>
            <person name="Rea M.C."/>
            <person name="O'Sullivan O."/>
            <person name="Ritari J."/>
            <person name="Douillard F.P."/>
            <person name="Paul Ross R."/>
            <person name="Yang R."/>
            <person name="Briner A.E."/>
            <person name="Felis G.E."/>
            <person name="de Vos W.M."/>
            <person name="Barrangou R."/>
            <person name="Klaenhammer T.R."/>
            <person name="Caufield P.W."/>
            <person name="Cui Y."/>
            <person name="Zhang H."/>
            <person name="O'Toole P.W."/>
        </authorList>
    </citation>
    <scope>NUCLEOTIDE SEQUENCE [LARGE SCALE GENOMIC DNA]</scope>
    <source>
        <strain evidence="7 8">JCM 17158</strain>
    </source>
</reference>
<gene>
    <name evidence="7" type="ORF">FD02_GL001518</name>
</gene>
<dbReference type="InterPro" id="IPR002528">
    <property type="entry name" value="MATE_fam"/>
</dbReference>
<keyword evidence="6" id="KW-0812">Transmembrane</keyword>
<sequence length="453" mass="49289">MQKFLTRYFSAEDFDYHFVFALLGPVVADQFFLVSFNFLNTAMISASGESAISAVNMVGSVNIFLVQIFVAIGLGGTVLIAQYFGHADLKMLGKVVNGALYGAILLAAGLALVFGGLHNALLDALFGTAEPAVMANARLYLLGVLASYPFEAMVQATNGCLRGVGRTKNSLQLSLMMNGIYLVLNLVFITWLHRGIAGMILSLNLSRWIAAGLAGLMLMRQRDAFNLHWRQVRRPDFAMIRKVIAVSIPFAAESAFFNGGKIIIQMMIVSLGTSVIVTNAIAGSWTSLSEIIPSALENALVPLVGQSMGRHNVKDARKITKSFLGLGVAAFILVDVTLCLTFRWGIQLFSPAAAIVPNILQVYLIFAVMHTLVWSASFILPAALRAAGDGKFTTIVSLGCMWLFRVVGAYVFGVRLGYGLTGIAFIMVLEWALRGGIFLWRFKGKKWYAHHLI</sequence>
<protein>
    <recommendedName>
        <fullName evidence="3">Probable multidrug resistance protein NorM</fullName>
    </recommendedName>
    <alternativeName>
        <fullName evidence="5">Multidrug-efflux transporter</fullName>
    </alternativeName>
</protein>
<comment type="caution">
    <text evidence="7">The sequence shown here is derived from an EMBL/GenBank/DDBJ whole genome shotgun (WGS) entry which is preliminary data.</text>
</comment>
<feature type="transmembrane region" description="Helical" evidence="6">
    <location>
        <begin position="392"/>
        <end position="412"/>
    </location>
</feature>
<dbReference type="PATRIC" id="fig|1291734.4.peg.1561"/>
<name>A0A0R1JW08_9LACO</name>
<evidence type="ECO:0000256" key="1">
    <source>
        <dbReference type="ARBA" id="ARBA00003408"/>
    </source>
</evidence>
<keyword evidence="8" id="KW-1185">Reference proteome</keyword>
<feature type="transmembrane region" description="Helical" evidence="6">
    <location>
        <begin position="175"/>
        <end position="193"/>
    </location>
</feature>
<organism evidence="7 8">
    <name type="scientific">Lacticaseibacillus nasuensis JCM 17158</name>
    <dbReference type="NCBI Taxonomy" id="1291734"/>
    <lineage>
        <taxon>Bacteria</taxon>
        <taxon>Bacillati</taxon>
        <taxon>Bacillota</taxon>
        <taxon>Bacilli</taxon>
        <taxon>Lactobacillales</taxon>
        <taxon>Lactobacillaceae</taxon>
        <taxon>Lacticaseibacillus</taxon>
    </lineage>
</organism>
<keyword evidence="6" id="KW-0472">Membrane</keyword>
<feature type="transmembrane region" description="Helical" evidence="6">
    <location>
        <begin position="239"/>
        <end position="256"/>
    </location>
</feature>
<comment type="similarity">
    <text evidence="2">Belongs to the multi antimicrobial extrusion (MATE) (TC 2.A.66.1) family.</text>
</comment>
<proteinExistence type="inferred from homology"/>
<evidence type="ECO:0000256" key="2">
    <source>
        <dbReference type="ARBA" id="ARBA00010199"/>
    </source>
</evidence>
<dbReference type="PANTHER" id="PTHR43298:SF2">
    <property type="entry name" value="FMN_FAD EXPORTER YEEO-RELATED"/>
    <property type="match status" value="1"/>
</dbReference>
<keyword evidence="6" id="KW-1133">Transmembrane helix</keyword>
<evidence type="ECO:0000256" key="6">
    <source>
        <dbReference type="SAM" id="Phobius"/>
    </source>
</evidence>
<accession>A0A0R1JW08</accession>
<dbReference type="InterPro" id="IPR050222">
    <property type="entry name" value="MATE_MdtK"/>
</dbReference>
<feature type="transmembrane region" description="Helical" evidence="6">
    <location>
        <begin position="199"/>
        <end position="218"/>
    </location>
</feature>
<dbReference type="GO" id="GO:0015297">
    <property type="term" value="F:antiporter activity"/>
    <property type="evidence" value="ECO:0007669"/>
    <property type="project" value="InterPro"/>
</dbReference>
<comment type="function">
    <text evidence="1">Multidrug efflux pump.</text>
</comment>
<feature type="transmembrane region" description="Helical" evidence="6">
    <location>
        <begin position="323"/>
        <end position="346"/>
    </location>
</feature>
<feature type="transmembrane region" description="Helical" evidence="6">
    <location>
        <begin position="59"/>
        <end position="84"/>
    </location>
</feature>
<evidence type="ECO:0000256" key="4">
    <source>
        <dbReference type="ARBA" id="ARBA00022448"/>
    </source>
</evidence>
<dbReference type="Proteomes" id="UP000051804">
    <property type="component" value="Unassembled WGS sequence"/>
</dbReference>
<evidence type="ECO:0000256" key="3">
    <source>
        <dbReference type="ARBA" id="ARBA00020268"/>
    </source>
</evidence>
<dbReference type="RefSeq" id="WP_056951031.1">
    <property type="nucleotide sequence ID" value="NZ_AZDJ01000022.1"/>
</dbReference>
<evidence type="ECO:0000313" key="7">
    <source>
        <dbReference type="EMBL" id="KRK72545.1"/>
    </source>
</evidence>
<feature type="transmembrane region" description="Helical" evidence="6">
    <location>
        <begin position="16"/>
        <end position="39"/>
    </location>
</feature>
<feature type="transmembrane region" description="Helical" evidence="6">
    <location>
        <begin position="358"/>
        <end position="380"/>
    </location>
</feature>
<keyword evidence="4" id="KW-0813">Transport</keyword>
<dbReference type="OrthoDB" id="62420at2"/>
<feature type="transmembrane region" description="Helical" evidence="6">
    <location>
        <begin position="262"/>
        <end position="282"/>
    </location>
</feature>
<feature type="transmembrane region" description="Helical" evidence="6">
    <location>
        <begin position="96"/>
        <end position="117"/>
    </location>
</feature>
<dbReference type="PANTHER" id="PTHR43298">
    <property type="entry name" value="MULTIDRUG RESISTANCE PROTEIN NORM-RELATED"/>
    <property type="match status" value="1"/>
</dbReference>
<evidence type="ECO:0000256" key="5">
    <source>
        <dbReference type="ARBA" id="ARBA00031636"/>
    </source>
</evidence>
<dbReference type="GO" id="GO:0042910">
    <property type="term" value="F:xenobiotic transmembrane transporter activity"/>
    <property type="evidence" value="ECO:0007669"/>
    <property type="project" value="InterPro"/>
</dbReference>
<dbReference type="GO" id="GO:0005886">
    <property type="term" value="C:plasma membrane"/>
    <property type="evidence" value="ECO:0007669"/>
    <property type="project" value="TreeGrafter"/>
</dbReference>
<dbReference type="AlphaFoldDB" id="A0A0R1JW08"/>
<feature type="transmembrane region" description="Helical" evidence="6">
    <location>
        <begin position="418"/>
        <end position="440"/>
    </location>
</feature>
<evidence type="ECO:0000313" key="8">
    <source>
        <dbReference type="Proteomes" id="UP000051804"/>
    </source>
</evidence>
<dbReference type="STRING" id="1291734.FD02_GL001518"/>
<dbReference type="Pfam" id="PF01554">
    <property type="entry name" value="MatE"/>
    <property type="match status" value="2"/>
</dbReference>
<dbReference type="EMBL" id="AZDJ01000022">
    <property type="protein sequence ID" value="KRK72545.1"/>
    <property type="molecule type" value="Genomic_DNA"/>
</dbReference>